<dbReference type="PANTHER" id="PTHR38602:SF1">
    <property type="entry name" value="INNER MEMBRANE PROTEIN"/>
    <property type="match status" value="1"/>
</dbReference>
<keyword evidence="1" id="KW-0472">Membrane</keyword>
<evidence type="ECO:0000256" key="1">
    <source>
        <dbReference type="SAM" id="Phobius"/>
    </source>
</evidence>
<gene>
    <name evidence="2" type="ORF">NBRC116591_06550</name>
</gene>
<protein>
    <submittedName>
        <fullName evidence="2">DUF2065 domain-containing protein</fullName>
    </submittedName>
</protein>
<name>A0ABQ0A5J7_9GAMM</name>
<feature type="transmembrane region" description="Helical" evidence="1">
    <location>
        <begin position="44"/>
        <end position="61"/>
    </location>
</feature>
<dbReference type="Pfam" id="PF09838">
    <property type="entry name" value="DUF2065"/>
    <property type="match status" value="1"/>
</dbReference>
<proteinExistence type="predicted"/>
<dbReference type="Proteomes" id="UP001465153">
    <property type="component" value="Unassembled WGS sequence"/>
</dbReference>
<comment type="caution">
    <text evidence="2">The sequence shown here is derived from an EMBL/GenBank/DDBJ whole genome shotgun (WGS) entry which is preliminary data.</text>
</comment>
<dbReference type="RefSeq" id="WP_233087496.1">
    <property type="nucleotide sequence ID" value="NZ_BAABWN010000002.1"/>
</dbReference>
<sequence>MWDTFLQAVGLMLVIEGILPFIYPGRWRSLVVQLATIPDNQLRWGGLITMIVGVCLLIAMSN</sequence>
<accession>A0ABQ0A5J7</accession>
<keyword evidence="1" id="KW-1133">Transmembrane helix</keyword>
<dbReference type="InterPro" id="IPR019201">
    <property type="entry name" value="DUF2065"/>
</dbReference>
<feature type="transmembrane region" description="Helical" evidence="1">
    <location>
        <begin position="6"/>
        <end position="23"/>
    </location>
</feature>
<evidence type="ECO:0000313" key="2">
    <source>
        <dbReference type="EMBL" id="GAA6166845.1"/>
    </source>
</evidence>
<evidence type="ECO:0000313" key="3">
    <source>
        <dbReference type="Proteomes" id="UP001465153"/>
    </source>
</evidence>
<dbReference type="EMBL" id="BAABWN010000002">
    <property type="protein sequence ID" value="GAA6166845.1"/>
    <property type="molecule type" value="Genomic_DNA"/>
</dbReference>
<keyword evidence="3" id="KW-1185">Reference proteome</keyword>
<dbReference type="PANTHER" id="PTHR38602">
    <property type="entry name" value="INNER MEMBRANE PROTEIN-RELATED"/>
    <property type="match status" value="1"/>
</dbReference>
<reference evidence="2 3" key="1">
    <citation type="submission" date="2024-04" db="EMBL/GenBank/DDBJ databases">
        <title>Draft genome sequence of Sessilibacter corallicola NBRC 116591.</title>
        <authorList>
            <person name="Miyakawa T."/>
            <person name="Kusuya Y."/>
            <person name="Miura T."/>
        </authorList>
    </citation>
    <scope>NUCLEOTIDE SEQUENCE [LARGE SCALE GENOMIC DNA]</scope>
    <source>
        <strain evidence="2 3">KU-00831-HH</strain>
    </source>
</reference>
<organism evidence="2 3">
    <name type="scientific">Sessilibacter corallicola</name>
    <dbReference type="NCBI Taxonomy" id="2904075"/>
    <lineage>
        <taxon>Bacteria</taxon>
        <taxon>Pseudomonadati</taxon>
        <taxon>Pseudomonadota</taxon>
        <taxon>Gammaproteobacteria</taxon>
        <taxon>Cellvibrionales</taxon>
        <taxon>Cellvibrionaceae</taxon>
        <taxon>Sessilibacter</taxon>
    </lineage>
</organism>
<keyword evidence="1" id="KW-0812">Transmembrane</keyword>